<dbReference type="RefSeq" id="WP_181611665.1">
    <property type="nucleotide sequence ID" value="NZ_BAABAM010000003.1"/>
</dbReference>
<evidence type="ECO:0000259" key="2">
    <source>
        <dbReference type="Pfam" id="PF01370"/>
    </source>
</evidence>
<dbReference type="AlphaFoldDB" id="A0A7W0CL47"/>
<evidence type="ECO:0000256" key="1">
    <source>
        <dbReference type="ARBA" id="ARBA00007637"/>
    </source>
</evidence>
<dbReference type="PANTHER" id="PTHR43000">
    <property type="entry name" value="DTDP-D-GLUCOSE 4,6-DEHYDRATASE-RELATED"/>
    <property type="match status" value="1"/>
</dbReference>
<dbReference type="Gene3D" id="3.90.25.10">
    <property type="entry name" value="UDP-galactose 4-epimerase, domain 1"/>
    <property type="match status" value="1"/>
</dbReference>
<dbReference type="Proteomes" id="UP000530928">
    <property type="component" value="Unassembled WGS sequence"/>
</dbReference>
<protein>
    <submittedName>
        <fullName evidence="3">Nucleoside-diphosphate-sugar epimerase</fullName>
    </submittedName>
</protein>
<feature type="domain" description="NAD-dependent epimerase/dehydratase" evidence="2">
    <location>
        <begin position="11"/>
        <end position="228"/>
    </location>
</feature>
<comment type="caution">
    <text evidence="3">The sequence shown here is derived from an EMBL/GenBank/DDBJ whole genome shotgun (WGS) entry which is preliminary data.</text>
</comment>
<dbReference type="InterPro" id="IPR001509">
    <property type="entry name" value="Epimerase_deHydtase"/>
</dbReference>
<dbReference type="Pfam" id="PF01370">
    <property type="entry name" value="Epimerase"/>
    <property type="match status" value="1"/>
</dbReference>
<dbReference type="Gene3D" id="3.40.50.720">
    <property type="entry name" value="NAD(P)-binding Rossmann-like Domain"/>
    <property type="match status" value="1"/>
</dbReference>
<sequence>MSDTSGGPRRVLLFGASGFIGRWVRAQLDGDPRVSELHCPGRARLDLLTAGAAEVADLLAETRPDLILNCMGKLTGPPDVLLRANAGVVALLLHAMAEVTPTARLVRLGSAAEYGACVPGYTIQEDDAALPLSDYGVSHLAGSGLVRNSALDAVSLRVFNPVGPGTSDASVLGRARDLLREAVATGASSISLGSLAAMRDFIDVRDVADAVVAAAFAPSTPERIFNVGSGQALPVRVPVALLAREHGFDGDIHESEPSSARSAAVQWSQADIGRARRLLGWEPKRTLETSIRDMTQLGSTINA</sequence>
<gene>
    <name evidence="3" type="ORF">HNR30_004309</name>
</gene>
<dbReference type="InterPro" id="IPR036291">
    <property type="entry name" value="NAD(P)-bd_dom_sf"/>
</dbReference>
<evidence type="ECO:0000313" key="3">
    <source>
        <dbReference type="EMBL" id="MBA2892955.1"/>
    </source>
</evidence>
<comment type="similarity">
    <text evidence="1">Belongs to the NAD(P)-dependent epimerase/dehydratase family.</text>
</comment>
<reference evidence="3 4" key="1">
    <citation type="submission" date="2020-07" db="EMBL/GenBank/DDBJ databases">
        <title>Genomic Encyclopedia of Type Strains, Phase IV (KMG-IV): sequencing the most valuable type-strain genomes for metagenomic binning, comparative biology and taxonomic classification.</title>
        <authorList>
            <person name="Goeker M."/>
        </authorList>
    </citation>
    <scope>NUCLEOTIDE SEQUENCE [LARGE SCALE GENOMIC DNA]</scope>
    <source>
        <strain evidence="3 4">DSM 45533</strain>
    </source>
</reference>
<evidence type="ECO:0000313" key="4">
    <source>
        <dbReference type="Proteomes" id="UP000530928"/>
    </source>
</evidence>
<proteinExistence type="inferred from homology"/>
<dbReference type="EMBL" id="JACDUR010000004">
    <property type="protein sequence ID" value="MBA2892955.1"/>
    <property type="molecule type" value="Genomic_DNA"/>
</dbReference>
<keyword evidence="4" id="KW-1185">Reference proteome</keyword>
<dbReference type="SUPFAM" id="SSF51735">
    <property type="entry name" value="NAD(P)-binding Rossmann-fold domains"/>
    <property type="match status" value="1"/>
</dbReference>
<accession>A0A7W0CL47</accession>
<organism evidence="3 4">
    <name type="scientific">Nonomuraea soli</name>
    <dbReference type="NCBI Taxonomy" id="1032476"/>
    <lineage>
        <taxon>Bacteria</taxon>
        <taxon>Bacillati</taxon>
        <taxon>Actinomycetota</taxon>
        <taxon>Actinomycetes</taxon>
        <taxon>Streptosporangiales</taxon>
        <taxon>Streptosporangiaceae</taxon>
        <taxon>Nonomuraea</taxon>
    </lineage>
</organism>
<name>A0A7W0CL47_9ACTN</name>